<dbReference type="AlphaFoldDB" id="A0A6S6W4M5"/>
<feature type="compositionally biased region" description="Low complexity" evidence="4">
    <location>
        <begin position="11"/>
        <end position="30"/>
    </location>
</feature>
<dbReference type="Gene3D" id="6.10.140.2220">
    <property type="match status" value="1"/>
</dbReference>
<dbReference type="GO" id="GO:0008270">
    <property type="term" value="F:zinc ion binding"/>
    <property type="evidence" value="ECO:0007669"/>
    <property type="project" value="UniProtKB-KW"/>
</dbReference>
<accession>A0A6S6W4M5</accession>
<protein>
    <submittedName>
        <fullName evidence="6">HIT-MYND zinc finger protein</fullName>
    </submittedName>
</protein>
<evidence type="ECO:0000256" key="4">
    <source>
        <dbReference type="SAM" id="MobiDB-lite"/>
    </source>
</evidence>
<dbReference type="SUPFAM" id="SSF144232">
    <property type="entry name" value="HIT/MYND zinc finger-like"/>
    <property type="match status" value="1"/>
</dbReference>
<name>A0A6S6W4M5_9PLEO</name>
<feature type="domain" description="MYND-type" evidence="5">
    <location>
        <begin position="48"/>
        <end position="86"/>
    </location>
</feature>
<evidence type="ECO:0000259" key="5">
    <source>
        <dbReference type="PROSITE" id="PS50865"/>
    </source>
</evidence>
<keyword evidence="3" id="KW-0862">Zinc</keyword>
<keyword evidence="2" id="KW-0863">Zinc-finger</keyword>
<keyword evidence="1" id="KW-0479">Metal-binding</keyword>
<feature type="region of interest" description="Disordered" evidence="4">
    <location>
        <begin position="1"/>
        <end position="40"/>
    </location>
</feature>
<dbReference type="Pfam" id="PF01753">
    <property type="entry name" value="zf-MYND"/>
    <property type="match status" value="1"/>
</dbReference>
<feature type="compositionally biased region" description="Polar residues" evidence="4">
    <location>
        <begin position="31"/>
        <end position="40"/>
    </location>
</feature>
<evidence type="ECO:0000256" key="1">
    <source>
        <dbReference type="ARBA" id="ARBA00022723"/>
    </source>
</evidence>
<reference evidence="6" key="1">
    <citation type="submission" date="2021-02" db="EMBL/GenBank/DDBJ databases">
        <authorList>
            <person name="Syme A R."/>
            <person name="Syme A R."/>
            <person name="Moolhuijzen P."/>
        </authorList>
    </citation>
    <scope>NUCLEOTIDE SEQUENCE</scope>
    <source>
        <strain evidence="6">W1-1</strain>
    </source>
</reference>
<proteinExistence type="predicted"/>
<evidence type="ECO:0000313" key="7">
    <source>
        <dbReference type="Proteomes" id="UP000472372"/>
    </source>
</evidence>
<dbReference type="Proteomes" id="UP000472372">
    <property type="component" value="Chromosome 5"/>
</dbReference>
<feature type="region of interest" description="Disordered" evidence="4">
    <location>
        <begin position="182"/>
        <end position="208"/>
    </location>
</feature>
<evidence type="ECO:0000313" key="6">
    <source>
        <dbReference type="EMBL" id="CAE7179547.1"/>
    </source>
</evidence>
<evidence type="ECO:0000256" key="3">
    <source>
        <dbReference type="ARBA" id="ARBA00022833"/>
    </source>
</evidence>
<evidence type="ECO:0000256" key="2">
    <source>
        <dbReference type="ARBA" id="ARBA00022771"/>
    </source>
</evidence>
<dbReference type="InterPro" id="IPR002893">
    <property type="entry name" value="Znf_MYND"/>
</dbReference>
<dbReference type="EMBL" id="HG992981">
    <property type="protein sequence ID" value="CAE7179547.1"/>
    <property type="molecule type" value="Genomic_DNA"/>
</dbReference>
<dbReference type="PROSITE" id="PS50865">
    <property type="entry name" value="ZF_MYND_2"/>
    <property type="match status" value="1"/>
</dbReference>
<sequence>MTEPAPTANPSSNTQADSSAASSSAPTWSSPVPNTQDEAISSSSTPVCAQCGKSPDSLKQCIKCHSVNYCNKDCQKSHFKTHKKACPILAQEYVKLHEPKMASRSSGVAKGEGRERGLQKWQCIDVWAGSLDAHGPLSKAVRRSRLVWRTPGSCAYMASVLFPRPRVHAAVVRTKAVEDEKGWYSQPKDGPNEASSWARHVSKVGSIV</sequence>
<organism evidence="6 7">
    <name type="scientific">Pyrenophora teres f. teres</name>
    <dbReference type="NCBI Taxonomy" id="97479"/>
    <lineage>
        <taxon>Eukaryota</taxon>
        <taxon>Fungi</taxon>
        <taxon>Dikarya</taxon>
        <taxon>Ascomycota</taxon>
        <taxon>Pezizomycotina</taxon>
        <taxon>Dothideomycetes</taxon>
        <taxon>Pleosporomycetidae</taxon>
        <taxon>Pleosporales</taxon>
        <taxon>Pleosporineae</taxon>
        <taxon>Pleosporaceae</taxon>
        <taxon>Pyrenophora</taxon>
    </lineage>
</organism>
<dbReference type="PROSITE" id="PS01360">
    <property type="entry name" value="ZF_MYND_1"/>
    <property type="match status" value="1"/>
</dbReference>
<gene>
    <name evidence="6" type="ORF">PTTW11_06571</name>
</gene>